<keyword evidence="3" id="KW-1185">Reference proteome</keyword>
<dbReference type="EMBL" id="CP006850">
    <property type="protein sequence ID" value="AHH22090.1"/>
    <property type="molecule type" value="Genomic_DNA"/>
</dbReference>
<name>W5TRT1_9NOCA</name>
<dbReference type="HOGENOM" id="CLU_3382925_0_0_11"/>
<keyword evidence="1" id="KW-0812">Transmembrane</keyword>
<reference evidence="2 3" key="1">
    <citation type="journal article" date="2014" name="Appl. Environ. Microbiol.">
        <title>Insights into the Microbial Degradation of Rubber and Gutta-Percha by Analysis of the Complete Genome of Nocardia nova SH22a.</title>
        <authorList>
            <person name="Luo Q."/>
            <person name="Hiessl S."/>
            <person name="Poehlein A."/>
            <person name="Daniel R."/>
            <person name="Steinbuchel A."/>
        </authorList>
    </citation>
    <scope>NUCLEOTIDE SEQUENCE [LARGE SCALE GENOMIC DNA]</scope>
    <source>
        <strain evidence="2">SH22a</strain>
    </source>
</reference>
<dbReference type="Proteomes" id="UP000019150">
    <property type="component" value="Chromosome"/>
</dbReference>
<sequence>MLSSLSAAAADIPWATIGPVVGKIVIAIISVFL</sequence>
<proteinExistence type="predicted"/>
<evidence type="ECO:0000313" key="2">
    <source>
        <dbReference type="EMBL" id="AHH22090.1"/>
    </source>
</evidence>
<dbReference type="AlphaFoldDB" id="W5TRT1"/>
<feature type="transmembrane region" description="Helical" evidence="1">
    <location>
        <begin position="12"/>
        <end position="32"/>
    </location>
</feature>
<gene>
    <name evidence="2" type="ORF">NONO_c73340</name>
</gene>
<dbReference type="STRING" id="1415166.NONO_c73340"/>
<keyword evidence="1" id="KW-1133">Transmembrane helix</keyword>
<evidence type="ECO:0000256" key="1">
    <source>
        <dbReference type="SAM" id="Phobius"/>
    </source>
</evidence>
<keyword evidence="1" id="KW-0472">Membrane</keyword>
<dbReference type="KEGG" id="nno:NONO_c73340"/>
<protein>
    <submittedName>
        <fullName evidence="2">Uncharacterized protein</fullName>
    </submittedName>
</protein>
<organism evidence="2 3">
    <name type="scientific">Nocardia nova SH22a</name>
    <dbReference type="NCBI Taxonomy" id="1415166"/>
    <lineage>
        <taxon>Bacteria</taxon>
        <taxon>Bacillati</taxon>
        <taxon>Actinomycetota</taxon>
        <taxon>Actinomycetes</taxon>
        <taxon>Mycobacteriales</taxon>
        <taxon>Nocardiaceae</taxon>
        <taxon>Nocardia</taxon>
    </lineage>
</organism>
<evidence type="ECO:0000313" key="3">
    <source>
        <dbReference type="Proteomes" id="UP000019150"/>
    </source>
</evidence>
<accession>W5TRT1</accession>